<organism evidence="1 2">
    <name type="scientific">Dallia pectoralis</name>
    <name type="common">Alaska blackfish</name>
    <dbReference type="NCBI Taxonomy" id="75939"/>
    <lineage>
        <taxon>Eukaryota</taxon>
        <taxon>Metazoa</taxon>
        <taxon>Chordata</taxon>
        <taxon>Craniata</taxon>
        <taxon>Vertebrata</taxon>
        <taxon>Euteleostomi</taxon>
        <taxon>Actinopterygii</taxon>
        <taxon>Neopterygii</taxon>
        <taxon>Teleostei</taxon>
        <taxon>Protacanthopterygii</taxon>
        <taxon>Esociformes</taxon>
        <taxon>Umbridae</taxon>
        <taxon>Dallia</taxon>
    </lineage>
</organism>
<name>A0ACC2FL10_DALPE</name>
<keyword evidence="2" id="KW-1185">Reference proteome</keyword>
<sequence length="68" mass="7378">MTTERTSILLLAEIVWRKSEPGGPPQTTVFVGLQALQMSVQSLAERYPSMGRPPVSHALATLRLSLTG</sequence>
<reference evidence="1" key="1">
    <citation type="submission" date="2021-05" db="EMBL/GenBank/DDBJ databases">
        <authorList>
            <person name="Pan Q."/>
            <person name="Jouanno E."/>
            <person name="Zahm M."/>
            <person name="Klopp C."/>
            <person name="Cabau C."/>
            <person name="Louis A."/>
            <person name="Berthelot C."/>
            <person name="Parey E."/>
            <person name="Roest Crollius H."/>
            <person name="Montfort J."/>
            <person name="Robinson-Rechavi M."/>
            <person name="Bouchez O."/>
            <person name="Lampietro C."/>
            <person name="Lopez Roques C."/>
            <person name="Donnadieu C."/>
            <person name="Postlethwait J."/>
            <person name="Bobe J."/>
            <person name="Dillon D."/>
            <person name="Chandos A."/>
            <person name="von Hippel F."/>
            <person name="Guiguen Y."/>
        </authorList>
    </citation>
    <scope>NUCLEOTIDE SEQUENCE</scope>
    <source>
        <strain evidence="1">YG-Jan2019</strain>
    </source>
</reference>
<proteinExistence type="predicted"/>
<evidence type="ECO:0000313" key="1">
    <source>
        <dbReference type="EMBL" id="KAJ7992093.1"/>
    </source>
</evidence>
<protein>
    <submittedName>
        <fullName evidence="1">Uncharacterized protein</fullName>
    </submittedName>
</protein>
<dbReference type="EMBL" id="CM055752">
    <property type="protein sequence ID" value="KAJ7992093.1"/>
    <property type="molecule type" value="Genomic_DNA"/>
</dbReference>
<gene>
    <name evidence="1" type="ORF">DPEC_G00274980</name>
</gene>
<accession>A0ACC2FL10</accession>
<evidence type="ECO:0000313" key="2">
    <source>
        <dbReference type="Proteomes" id="UP001157502"/>
    </source>
</evidence>
<dbReference type="Proteomes" id="UP001157502">
    <property type="component" value="Chromosome 25"/>
</dbReference>
<comment type="caution">
    <text evidence="1">The sequence shown here is derived from an EMBL/GenBank/DDBJ whole genome shotgun (WGS) entry which is preliminary data.</text>
</comment>